<feature type="region of interest" description="Disordered" evidence="1">
    <location>
        <begin position="406"/>
        <end position="508"/>
    </location>
</feature>
<gene>
    <name evidence="2" type="ORF">HD556DRAFT_1448275</name>
</gene>
<proteinExistence type="predicted"/>
<keyword evidence="3" id="KW-1185">Reference proteome</keyword>
<feature type="compositionally biased region" description="Polar residues" evidence="1">
    <location>
        <begin position="475"/>
        <end position="490"/>
    </location>
</feature>
<accession>A0A9P7DC18</accession>
<name>A0A9P7DC18_9AGAM</name>
<dbReference type="EMBL" id="JABBWE010000073">
    <property type="protein sequence ID" value="KAG1787944.1"/>
    <property type="molecule type" value="Genomic_DNA"/>
</dbReference>
<evidence type="ECO:0000313" key="3">
    <source>
        <dbReference type="Proteomes" id="UP000719766"/>
    </source>
</evidence>
<feature type="compositionally biased region" description="Low complexity" evidence="1">
    <location>
        <begin position="461"/>
        <end position="474"/>
    </location>
</feature>
<protein>
    <submittedName>
        <fullName evidence="2">Uncharacterized protein</fullName>
    </submittedName>
</protein>
<dbReference type="RefSeq" id="XP_041155238.1">
    <property type="nucleotide sequence ID" value="XM_041307404.1"/>
</dbReference>
<evidence type="ECO:0000256" key="1">
    <source>
        <dbReference type="SAM" id="MobiDB-lite"/>
    </source>
</evidence>
<evidence type="ECO:0000313" key="2">
    <source>
        <dbReference type="EMBL" id="KAG1787944.1"/>
    </source>
</evidence>
<dbReference type="OrthoDB" id="2674606at2759"/>
<dbReference type="GeneID" id="64601168"/>
<dbReference type="AlphaFoldDB" id="A0A9P7DC18"/>
<dbReference type="Proteomes" id="UP000719766">
    <property type="component" value="Unassembled WGS sequence"/>
</dbReference>
<sequence length="551" mass="60044">MAPRKWTTSEQEVWLEPWYQKFAEKQSDKSRNHQNFFVDLYEKWFEAFPEPRPNNITELGPLTLGEYDSAIHTRKAKLHTRFKNNFSGTKAGRQAKANANDVFDAVKSIQETLKVAQATQSLTNGQRVALLKKETATLYAGESEEIKAKVREYIHAQKEERGKEKAEPWSDEDQQQNLTKLATIANQFLKGLADATGLSFSLLVGGPSAELGGMIDVWSFHVGMTKLGNNFSQAYPKFESEIVGPFRDYLYPEAAILKDQKMGGASSSRSSWGDSVCDENQSSYPVMDELSKWDKSLSGTLGSPDISEFPSSSNAPTLSSPVSTLPFSSENIISGDNQPNWQLADDGFDDFLETLAQNLPMSTVDYLMSHVPPSAETPSVPVPVPAVAETPYCPLPPVFPRSVHGAYVDTPEPSDGMPPADSLPSGFAHPTAHLPGNEEPNSNRPDALPPSSMAEDHTEDSSPPSTSSHTSASANVVNEAQANEVQTAEVQTAKGDDNGGLRRTRRAHIPSTCNSIANSIGNNCKENALLNLASKRSHNTDSSARAGQQAK</sequence>
<reference evidence="2" key="1">
    <citation type="journal article" date="2020" name="New Phytol.">
        <title>Comparative genomics reveals dynamic genome evolution in host specialist ectomycorrhizal fungi.</title>
        <authorList>
            <person name="Lofgren L.A."/>
            <person name="Nguyen N.H."/>
            <person name="Vilgalys R."/>
            <person name="Ruytinx J."/>
            <person name="Liao H.L."/>
            <person name="Branco S."/>
            <person name="Kuo A."/>
            <person name="LaButti K."/>
            <person name="Lipzen A."/>
            <person name="Andreopoulos W."/>
            <person name="Pangilinan J."/>
            <person name="Riley R."/>
            <person name="Hundley H."/>
            <person name="Na H."/>
            <person name="Barry K."/>
            <person name="Grigoriev I.V."/>
            <person name="Stajich J.E."/>
            <person name="Kennedy P.G."/>
        </authorList>
    </citation>
    <scope>NUCLEOTIDE SEQUENCE</scope>
    <source>
        <strain evidence="2">S12</strain>
    </source>
</reference>
<organism evidence="2 3">
    <name type="scientific">Suillus plorans</name>
    <dbReference type="NCBI Taxonomy" id="116603"/>
    <lineage>
        <taxon>Eukaryota</taxon>
        <taxon>Fungi</taxon>
        <taxon>Dikarya</taxon>
        <taxon>Basidiomycota</taxon>
        <taxon>Agaricomycotina</taxon>
        <taxon>Agaricomycetes</taxon>
        <taxon>Agaricomycetidae</taxon>
        <taxon>Boletales</taxon>
        <taxon>Suillineae</taxon>
        <taxon>Suillaceae</taxon>
        <taxon>Suillus</taxon>
    </lineage>
</organism>
<comment type="caution">
    <text evidence="2">The sequence shown here is derived from an EMBL/GenBank/DDBJ whole genome shotgun (WGS) entry which is preliminary data.</text>
</comment>